<dbReference type="Pfam" id="PF16778">
    <property type="entry name" value="Phage_tail_APC"/>
    <property type="match status" value="1"/>
</dbReference>
<feature type="domain" description="Phage tail assembly chaperone-like" evidence="1">
    <location>
        <begin position="77"/>
        <end position="142"/>
    </location>
</feature>
<proteinExistence type="predicted"/>
<evidence type="ECO:0000313" key="3">
    <source>
        <dbReference type="Proteomes" id="UP000238206"/>
    </source>
</evidence>
<gene>
    <name evidence="2" type="ORF">C5615_38360</name>
</gene>
<dbReference type="EMBL" id="PUIQ01000139">
    <property type="protein sequence ID" value="PQP06853.1"/>
    <property type="molecule type" value="Genomic_DNA"/>
</dbReference>
<organism evidence="2 3">
    <name type="scientific">Burkholderia cepacia</name>
    <name type="common">Pseudomonas cepacia</name>
    <dbReference type="NCBI Taxonomy" id="292"/>
    <lineage>
        <taxon>Bacteria</taxon>
        <taxon>Pseudomonadati</taxon>
        <taxon>Pseudomonadota</taxon>
        <taxon>Betaproteobacteria</taxon>
        <taxon>Burkholderiales</taxon>
        <taxon>Burkholderiaceae</taxon>
        <taxon>Burkholderia</taxon>
        <taxon>Burkholderia cepacia complex</taxon>
    </lineage>
</organism>
<dbReference type="Gene3D" id="6.10.140.1310">
    <property type="match status" value="1"/>
</dbReference>
<dbReference type="Proteomes" id="UP000238206">
    <property type="component" value="Unassembled WGS sequence"/>
</dbReference>
<evidence type="ECO:0000259" key="1">
    <source>
        <dbReference type="Pfam" id="PF16778"/>
    </source>
</evidence>
<comment type="caution">
    <text evidence="2">The sequence shown here is derived from an EMBL/GenBank/DDBJ whole genome shotgun (WGS) entry which is preliminary data.</text>
</comment>
<evidence type="ECO:0000313" key="2">
    <source>
        <dbReference type="EMBL" id="PQP06853.1"/>
    </source>
</evidence>
<dbReference type="AlphaFoldDB" id="A0A2S8HWF3"/>
<accession>A0A2S8HWF3</accession>
<dbReference type="InterPro" id="IPR031893">
    <property type="entry name" value="Phage_tail_APC"/>
</dbReference>
<sequence>MGKKFAAFNAQGNITGFYDSVDSPVPDGITNVVEISAAEWAEMMNAQSRGMRIVINEHGKPAALDPLPPTRAESAELKRAQRDMALKATDWLVARHQDEKLIGDGSTLTAAQFATLVKYRQALRDISEADRWPDVDLPAAPDFVTAIG</sequence>
<protein>
    <submittedName>
        <fullName evidence="2">Phage tail protein</fullName>
    </submittedName>
</protein>
<dbReference type="RefSeq" id="WP_105393985.1">
    <property type="nucleotide sequence ID" value="NZ_PUIQ01000139.1"/>
</dbReference>
<name>A0A2S8HWF3_BURCE</name>
<reference evidence="2 3" key="1">
    <citation type="submission" date="2018-02" db="EMBL/GenBank/DDBJ databases">
        <title>Draft genome sequencing of Burkholderia cepacia Y14-15.</title>
        <authorList>
            <person name="Zheng B.-X."/>
        </authorList>
    </citation>
    <scope>NUCLEOTIDE SEQUENCE [LARGE SCALE GENOMIC DNA]</scope>
    <source>
        <strain evidence="2 3">Y14-15</strain>
    </source>
</reference>